<keyword evidence="3" id="KW-1185">Reference proteome</keyword>
<feature type="compositionally biased region" description="Basic and acidic residues" evidence="1">
    <location>
        <begin position="407"/>
        <end position="422"/>
    </location>
</feature>
<feature type="compositionally biased region" description="Polar residues" evidence="1">
    <location>
        <begin position="506"/>
        <end position="525"/>
    </location>
</feature>
<protein>
    <submittedName>
        <fullName evidence="2">Extensin-like isoform X1</fullName>
    </submittedName>
</protein>
<sequence length="878" mass="95891">MKKQSLNKFLGRKTANSSLFSPQSSSGTDGLNSIRNPIELTDWDNINAVVSSASFPDSGTARVRARPKVNLFPQSHFTAAPEIQGFAVPTPTVPASHKGPANPATENGVRLNGNSEWNPLLHSPAPNYMEEEHIYIPPPPAMAPPPPPQFAPPPPPFQAPAMAPPNPPKKAPPNPPKTAPPISPSLTPPSFPPVPPPVQSIYRDTENPLDLHLPRPKFAPPPPPSQKEQRLVPPLPPPTAKALKVPPPKPIRYSSMQHLDIVSQQPEPVQIQRNPQNKARLSSFLPSSTVDSRADREQKAKSMMILQDSATEDLPAPANSKDPARVLARDPKVNYGVPVKPARKNSSGIQLAQELESMQDNVPYSYPSSVNKPNPVLPAPVPADYSKPRNYSPPDSLSRDVSPPAAKTEENSKPVYKKDSDSRSWYGSSVPVSSPNQLPPAPPNTLQTKLSSYYSKELSPPAPEKKDSPKSPMDLLLAAKRRAEKGRSLSRQSSQSSNNRFPNSSTGEMTSDQIHQSPSNPNSFVITPRADLDVQEPRTPGYGASPPTRSRWQDQTVAEEPPSNPHVPAPTSVVSLKHQKGVESSEFLQGEELSSTLLVQNLLQSQRTNTRSNLSVSELARKPEPTSNSHLKPSFRQEESEEDFGFIPPPPEFANADEEEEEEEPSPYNKPIYQQSNNYNPPPSTQTNWKTASNGMDRIPSSPVPKTKPQINLPAPRLPTSLADLKLTERTKPSFTTHPSSSPQPAPTPASVTLQSILQKKMLEMDLKQKCTPAERNDDTWSTDQPTESWINTVKPGFQPTRSNTGGSNMQLAGVKRNIVNELKTQVKKKSPEPPALASQDVKSNATQNSSTQSHGRTFTVRPGTKQPITLLRQGQPC</sequence>
<feature type="compositionally biased region" description="Polar residues" evidence="1">
    <location>
        <begin position="841"/>
        <end position="857"/>
    </location>
</feature>
<feature type="region of interest" description="Disordered" evidence="1">
    <location>
        <begin position="824"/>
        <end position="878"/>
    </location>
</feature>
<feature type="compositionally biased region" description="Polar residues" evidence="1">
    <location>
        <begin position="254"/>
        <end position="291"/>
    </location>
</feature>
<dbReference type="PANTHER" id="PTHR35077">
    <property type="entry name" value="SIMILAR TO AI661453 PROTEIN"/>
    <property type="match status" value="1"/>
</dbReference>
<dbReference type="EMBL" id="JAHFZB010000030">
    <property type="protein sequence ID" value="KAK6472141.1"/>
    <property type="molecule type" value="Genomic_DNA"/>
</dbReference>
<name>A0ABR0YIA5_HUSHU</name>
<feature type="region of interest" description="Disordered" evidence="1">
    <location>
        <begin position="606"/>
        <end position="719"/>
    </location>
</feature>
<feature type="compositionally biased region" description="Polar residues" evidence="1">
    <location>
        <begin position="14"/>
        <end position="35"/>
    </location>
</feature>
<proteinExistence type="predicted"/>
<feature type="compositionally biased region" description="Acidic residues" evidence="1">
    <location>
        <begin position="655"/>
        <end position="665"/>
    </location>
</feature>
<feature type="compositionally biased region" description="Low complexity" evidence="1">
    <location>
        <begin position="489"/>
        <end position="505"/>
    </location>
</feature>
<feature type="compositionally biased region" description="Basic and acidic residues" evidence="1">
    <location>
        <begin position="322"/>
        <end position="332"/>
    </location>
</feature>
<feature type="compositionally biased region" description="Pro residues" evidence="1">
    <location>
        <begin position="233"/>
        <end position="250"/>
    </location>
</feature>
<accession>A0ABR0YIA5</accession>
<feature type="region of interest" description="Disordered" evidence="1">
    <location>
        <begin position="772"/>
        <end position="810"/>
    </location>
</feature>
<evidence type="ECO:0000313" key="2">
    <source>
        <dbReference type="EMBL" id="KAK6472141.1"/>
    </source>
</evidence>
<feature type="compositionally biased region" description="Polar residues" evidence="1">
    <location>
        <begin position="344"/>
        <end position="372"/>
    </location>
</feature>
<gene>
    <name evidence="2" type="ORF">HHUSO_G29168</name>
</gene>
<reference evidence="2 3" key="1">
    <citation type="submission" date="2021-05" db="EMBL/GenBank/DDBJ databases">
        <authorList>
            <person name="Zahm M."/>
            <person name="Klopp C."/>
            <person name="Cabau C."/>
            <person name="Kuhl H."/>
            <person name="Suciu R."/>
            <person name="Ciorpac M."/>
            <person name="Holostenco D."/>
            <person name="Gessner J."/>
            <person name="Wuertz S."/>
            <person name="Hohne C."/>
            <person name="Stock M."/>
            <person name="Gislard M."/>
            <person name="Lluch J."/>
            <person name="Milhes M."/>
            <person name="Lampietro C."/>
            <person name="Lopez Roques C."/>
            <person name="Donnadieu C."/>
            <person name="Du K."/>
            <person name="Schartl M."/>
            <person name="Guiguen Y."/>
        </authorList>
    </citation>
    <scope>NUCLEOTIDE SEQUENCE [LARGE SCALE GENOMIC DNA]</scope>
    <source>
        <strain evidence="2">Hh-F2</strain>
        <tissue evidence="2">Blood</tissue>
    </source>
</reference>
<dbReference type="PANTHER" id="PTHR35077:SF2">
    <property type="entry name" value="SIMILAR TO AI661453 PROTEIN"/>
    <property type="match status" value="1"/>
</dbReference>
<feature type="compositionally biased region" description="Pro residues" evidence="1">
    <location>
        <begin position="139"/>
        <end position="198"/>
    </location>
</feature>
<dbReference type="PRINTS" id="PR01217">
    <property type="entry name" value="PRICHEXTENSN"/>
</dbReference>
<feature type="compositionally biased region" description="Polar residues" evidence="1">
    <location>
        <begin position="800"/>
        <end position="810"/>
    </location>
</feature>
<feature type="compositionally biased region" description="Polar residues" evidence="1">
    <location>
        <begin position="547"/>
        <end position="556"/>
    </location>
</feature>
<dbReference type="Proteomes" id="UP001369086">
    <property type="component" value="Unassembled WGS sequence"/>
</dbReference>
<feature type="compositionally biased region" description="Polar residues" evidence="1">
    <location>
        <begin position="444"/>
        <end position="454"/>
    </location>
</feature>
<evidence type="ECO:0000313" key="3">
    <source>
        <dbReference type="Proteomes" id="UP001369086"/>
    </source>
</evidence>
<evidence type="ECO:0000256" key="1">
    <source>
        <dbReference type="SAM" id="MobiDB-lite"/>
    </source>
</evidence>
<feature type="region of interest" description="Disordered" evidence="1">
    <location>
        <begin position="1"/>
        <end position="35"/>
    </location>
</feature>
<feature type="compositionally biased region" description="Polar residues" evidence="1">
    <location>
        <begin position="780"/>
        <end position="792"/>
    </location>
</feature>
<feature type="compositionally biased region" description="Polar residues" evidence="1">
    <location>
        <begin position="672"/>
        <end position="694"/>
    </location>
</feature>
<organism evidence="2 3">
    <name type="scientific">Huso huso</name>
    <name type="common">Beluga</name>
    <name type="synonym">Acipenser huso</name>
    <dbReference type="NCBI Taxonomy" id="61971"/>
    <lineage>
        <taxon>Eukaryota</taxon>
        <taxon>Metazoa</taxon>
        <taxon>Chordata</taxon>
        <taxon>Craniata</taxon>
        <taxon>Vertebrata</taxon>
        <taxon>Euteleostomi</taxon>
        <taxon>Actinopterygii</taxon>
        <taxon>Chondrostei</taxon>
        <taxon>Acipenseriformes</taxon>
        <taxon>Acipenseridae</taxon>
        <taxon>Huso</taxon>
    </lineage>
</organism>
<comment type="caution">
    <text evidence="2">The sequence shown here is derived from an EMBL/GenBank/DDBJ whole genome shotgun (WGS) entry which is preliminary data.</text>
</comment>
<feature type="region of interest" description="Disordered" evidence="1">
    <location>
        <begin position="139"/>
        <end position="573"/>
    </location>
</feature>
<feature type="compositionally biased region" description="Polar residues" evidence="1">
    <location>
        <begin position="423"/>
        <end position="436"/>
    </location>
</feature>
<feature type="compositionally biased region" description="Polar residues" evidence="1">
    <location>
        <begin position="606"/>
        <end position="616"/>
    </location>
</feature>